<comment type="caution">
    <text evidence="2">The sequence shown here is derived from an EMBL/GenBank/DDBJ whole genome shotgun (WGS) entry which is preliminary data.</text>
</comment>
<reference evidence="2 3" key="1">
    <citation type="journal article" date="2021" name="BMC Genomics">
        <title>Datura genome reveals duplications of psychoactive alkaloid biosynthetic genes and high mutation rate following tissue culture.</title>
        <authorList>
            <person name="Rajewski A."/>
            <person name="Carter-House D."/>
            <person name="Stajich J."/>
            <person name="Litt A."/>
        </authorList>
    </citation>
    <scope>NUCLEOTIDE SEQUENCE [LARGE SCALE GENOMIC DNA]</scope>
    <source>
        <strain evidence="2">AR-01</strain>
    </source>
</reference>
<feature type="region of interest" description="Disordered" evidence="1">
    <location>
        <begin position="104"/>
        <end position="134"/>
    </location>
</feature>
<keyword evidence="3" id="KW-1185">Reference proteome</keyword>
<protein>
    <submittedName>
        <fullName evidence="2">Uncharacterized protein</fullName>
    </submittedName>
</protein>
<name>A0ABS8SGC6_DATST</name>
<dbReference type="EMBL" id="JACEIK010000488">
    <property type="protein sequence ID" value="MCD7457958.1"/>
    <property type="molecule type" value="Genomic_DNA"/>
</dbReference>
<evidence type="ECO:0000256" key="1">
    <source>
        <dbReference type="SAM" id="MobiDB-lite"/>
    </source>
</evidence>
<evidence type="ECO:0000313" key="3">
    <source>
        <dbReference type="Proteomes" id="UP000823775"/>
    </source>
</evidence>
<sequence length="134" mass="14934">MHNGMSLSHERQATQGGPQCGDLTPQVHRSMRGRLSARESAMRGRSFIGSECWGDTEGCIEASLSEEGVESRMNEVSEEQLQQLNIDYSLSEPSRALCRVGSSFEELFDDNDPTDDEKTRVESDLESDADEEED</sequence>
<feature type="compositionally biased region" description="Acidic residues" evidence="1">
    <location>
        <begin position="106"/>
        <end position="115"/>
    </location>
</feature>
<dbReference type="Proteomes" id="UP000823775">
    <property type="component" value="Unassembled WGS sequence"/>
</dbReference>
<feature type="region of interest" description="Disordered" evidence="1">
    <location>
        <begin position="1"/>
        <end position="30"/>
    </location>
</feature>
<proteinExistence type="predicted"/>
<organism evidence="2 3">
    <name type="scientific">Datura stramonium</name>
    <name type="common">Jimsonweed</name>
    <name type="synonym">Common thornapple</name>
    <dbReference type="NCBI Taxonomy" id="4076"/>
    <lineage>
        <taxon>Eukaryota</taxon>
        <taxon>Viridiplantae</taxon>
        <taxon>Streptophyta</taxon>
        <taxon>Embryophyta</taxon>
        <taxon>Tracheophyta</taxon>
        <taxon>Spermatophyta</taxon>
        <taxon>Magnoliopsida</taxon>
        <taxon>eudicotyledons</taxon>
        <taxon>Gunneridae</taxon>
        <taxon>Pentapetalae</taxon>
        <taxon>asterids</taxon>
        <taxon>lamiids</taxon>
        <taxon>Solanales</taxon>
        <taxon>Solanaceae</taxon>
        <taxon>Solanoideae</taxon>
        <taxon>Datureae</taxon>
        <taxon>Datura</taxon>
    </lineage>
</organism>
<feature type="compositionally biased region" description="Acidic residues" evidence="1">
    <location>
        <begin position="124"/>
        <end position="134"/>
    </location>
</feature>
<evidence type="ECO:0000313" key="2">
    <source>
        <dbReference type="EMBL" id="MCD7457958.1"/>
    </source>
</evidence>
<accession>A0ABS8SGC6</accession>
<gene>
    <name evidence="2" type="ORF">HAX54_036675</name>
</gene>